<dbReference type="AlphaFoldDB" id="A0A1H3Z0Z8"/>
<protein>
    <submittedName>
        <fullName evidence="1">Uncharacterized protein</fullName>
    </submittedName>
</protein>
<sequence length="213" mass="25063">MKKLFLAILISYSTTYSQSENQTDAEIKDKYEAINAYLFTFVKDASKTIVVVKEKMSPNMVLELFSGGNDVKFSYLKIKDIENPELGIQTPLFNWKDYESMRIKYRDSVNTVKYGLLKNKRWMPEDFTMKNIFFVAFEDVMLKEEKGIRYFKNDTQLILLSDPIYYKDKKLLVLGITYKKSTDVGGFSSLVVVMRKIKNKWVVIDKADQYWYN</sequence>
<reference evidence="2" key="1">
    <citation type="submission" date="2016-10" db="EMBL/GenBank/DDBJ databases">
        <authorList>
            <person name="Varghese N."/>
            <person name="Submissions S."/>
        </authorList>
    </citation>
    <scope>NUCLEOTIDE SEQUENCE [LARGE SCALE GENOMIC DNA]</scope>
    <source>
        <strain evidence="2">DSM 22376</strain>
    </source>
</reference>
<name>A0A1H3Z0Z8_9FLAO</name>
<organism evidence="1 2">
    <name type="scientific">Flavobacterium gillisiae</name>
    <dbReference type="NCBI Taxonomy" id="150146"/>
    <lineage>
        <taxon>Bacteria</taxon>
        <taxon>Pseudomonadati</taxon>
        <taxon>Bacteroidota</taxon>
        <taxon>Flavobacteriia</taxon>
        <taxon>Flavobacteriales</taxon>
        <taxon>Flavobacteriaceae</taxon>
        <taxon>Flavobacterium</taxon>
    </lineage>
</organism>
<gene>
    <name evidence="1" type="ORF">SAMN05443667_102196</name>
</gene>
<dbReference type="EMBL" id="FNRD01000002">
    <property type="protein sequence ID" value="SEA17014.1"/>
    <property type="molecule type" value="Genomic_DNA"/>
</dbReference>
<dbReference type="OrthoDB" id="1363777at2"/>
<dbReference type="Proteomes" id="UP000198951">
    <property type="component" value="Unassembled WGS sequence"/>
</dbReference>
<keyword evidence="2" id="KW-1185">Reference proteome</keyword>
<proteinExistence type="predicted"/>
<accession>A0A1H3Z0Z8</accession>
<evidence type="ECO:0000313" key="2">
    <source>
        <dbReference type="Proteomes" id="UP000198951"/>
    </source>
</evidence>
<dbReference type="RefSeq" id="WP_091085337.1">
    <property type="nucleotide sequence ID" value="NZ_FNRD01000002.1"/>
</dbReference>
<evidence type="ECO:0000313" key="1">
    <source>
        <dbReference type="EMBL" id="SEA17014.1"/>
    </source>
</evidence>